<name>A0A2P7R0D0_9SPHN</name>
<feature type="transmembrane region" description="Helical" evidence="6">
    <location>
        <begin position="116"/>
        <end position="136"/>
    </location>
</feature>
<dbReference type="EMBL" id="PXYI01000001">
    <property type="protein sequence ID" value="PSJ43669.1"/>
    <property type="molecule type" value="Genomic_DNA"/>
</dbReference>
<evidence type="ECO:0000256" key="6">
    <source>
        <dbReference type="SAM" id="Phobius"/>
    </source>
</evidence>
<feature type="transmembrane region" description="Helical" evidence="6">
    <location>
        <begin position="256"/>
        <end position="279"/>
    </location>
</feature>
<dbReference type="PANTHER" id="PTHR42893:SF46">
    <property type="entry name" value="PROTEIN DETOXIFICATION 44, CHLOROPLASTIC"/>
    <property type="match status" value="1"/>
</dbReference>
<dbReference type="CDD" id="cd13136">
    <property type="entry name" value="MATE_DinF_like"/>
    <property type="match status" value="1"/>
</dbReference>
<dbReference type="GO" id="GO:0005886">
    <property type="term" value="C:plasma membrane"/>
    <property type="evidence" value="ECO:0007669"/>
    <property type="project" value="TreeGrafter"/>
</dbReference>
<dbReference type="GO" id="GO:0015297">
    <property type="term" value="F:antiporter activity"/>
    <property type="evidence" value="ECO:0007669"/>
    <property type="project" value="InterPro"/>
</dbReference>
<feature type="transmembrane region" description="Helical" evidence="6">
    <location>
        <begin position="71"/>
        <end position="96"/>
    </location>
</feature>
<evidence type="ECO:0000313" key="7">
    <source>
        <dbReference type="EMBL" id="PSJ43669.1"/>
    </source>
</evidence>
<comment type="subcellular location">
    <subcellularLocation>
        <location evidence="1">Membrane</location>
        <topology evidence="1">Multi-pass membrane protein</topology>
    </subcellularLocation>
</comment>
<feature type="transmembrane region" description="Helical" evidence="6">
    <location>
        <begin position="392"/>
        <end position="413"/>
    </location>
</feature>
<proteinExistence type="inferred from homology"/>
<dbReference type="Pfam" id="PF01554">
    <property type="entry name" value="MatE"/>
    <property type="match status" value="2"/>
</dbReference>
<dbReference type="PANTHER" id="PTHR42893">
    <property type="entry name" value="PROTEIN DETOXIFICATION 44, CHLOROPLASTIC-RELATED"/>
    <property type="match status" value="1"/>
</dbReference>
<dbReference type="InterPro" id="IPR044644">
    <property type="entry name" value="DinF-like"/>
</dbReference>
<feature type="transmembrane region" description="Helical" evidence="6">
    <location>
        <begin position="334"/>
        <end position="354"/>
    </location>
</feature>
<dbReference type="AlphaFoldDB" id="A0A2P7R0D0"/>
<evidence type="ECO:0000256" key="2">
    <source>
        <dbReference type="ARBA" id="ARBA00010199"/>
    </source>
</evidence>
<dbReference type="Proteomes" id="UP000241167">
    <property type="component" value="Unassembled WGS sequence"/>
</dbReference>
<evidence type="ECO:0000256" key="5">
    <source>
        <dbReference type="ARBA" id="ARBA00023136"/>
    </source>
</evidence>
<gene>
    <name evidence="7" type="ORF">C7I55_04200</name>
</gene>
<dbReference type="GO" id="GO:0042910">
    <property type="term" value="F:xenobiotic transmembrane transporter activity"/>
    <property type="evidence" value="ECO:0007669"/>
    <property type="project" value="InterPro"/>
</dbReference>
<accession>A0A2P7R0D0</accession>
<feature type="transmembrane region" description="Helical" evidence="6">
    <location>
        <begin position="36"/>
        <end position="59"/>
    </location>
</feature>
<evidence type="ECO:0000256" key="3">
    <source>
        <dbReference type="ARBA" id="ARBA00022692"/>
    </source>
</evidence>
<comment type="similarity">
    <text evidence="2">Belongs to the multi antimicrobial extrusion (MATE) (TC 2.A.66.1) family.</text>
</comment>
<keyword evidence="4 6" id="KW-1133">Transmembrane helix</keyword>
<dbReference type="OrthoDB" id="9789527at2"/>
<dbReference type="InterPro" id="IPR002528">
    <property type="entry name" value="MATE_fam"/>
</dbReference>
<protein>
    <submittedName>
        <fullName evidence="7">MATE family efflux transporter</fullName>
    </submittedName>
</protein>
<comment type="caution">
    <text evidence="7">The sequence shown here is derived from an EMBL/GenBank/DDBJ whole genome shotgun (WGS) entry which is preliminary data.</text>
</comment>
<sequence length="423" mass="44465">MLTNVATALFGIADLWVIGRLGDANAQAGVELGAKFMMGLLVVFNFLRSGTVALTAQAAGRGDTESQGGTLVRACGAALAIGLVLLALMPIAIPAGLDLLQAKGGVATAAGAYVGIRYWGGLLWLLNAVLVGWLIGRKRVRPVLWIEVAANIVHIALDLLFVLVLGWGVEGVATATLISEGLKLAAACAVAAREAPARLALRLLRHRTTWDGAALGILFRLNRDLFLRTLLLTGAILLLVRAGAQQGPVVLAANGILYQLFILSALILDGFESAAQVLCGEAVGARDRTRFQRLVRTTMIWGIAFGALISLIYVAAGGPFAASFSTDPAVTAATLLYLPWAMLLPLIGIPSYVFDGIYIGATWTRALLATMAFAFAAYALLLLAAAPFGNHGLWLAFSVFLVARAVGQGALLPRLERRAFAGR</sequence>
<keyword evidence="5 6" id="KW-0472">Membrane</keyword>
<organism evidence="7 8">
    <name type="scientific">Allosphingosinicella deserti</name>
    <dbReference type="NCBI Taxonomy" id="2116704"/>
    <lineage>
        <taxon>Bacteria</taxon>
        <taxon>Pseudomonadati</taxon>
        <taxon>Pseudomonadota</taxon>
        <taxon>Alphaproteobacteria</taxon>
        <taxon>Sphingomonadales</taxon>
        <taxon>Sphingomonadaceae</taxon>
        <taxon>Allosphingosinicella</taxon>
    </lineage>
</organism>
<feature type="transmembrane region" description="Helical" evidence="6">
    <location>
        <begin position="366"/>
        <end position="386"/>
    </location>
</feature>
<evidence type="ECO:0000313" key="8">
    <source>
        <dbReference type="Proteomes" id="UP000241167"/>
    </source>
</evidence>
<feature type="transmembrane region" description="Helical" evidence="6">
    <location>
        <begin position="225"/>
        <end position="244"/>
    </location>
</feature>
<keyword evidence="3 6" id="KW-0812">Transmembrane</keyword>
<feature type="transmembrane region" description="Helical" evidence="6">
    <location>
        <begin position="300"/>
        <end position="322"/>
    </location>
</feature>
<dbReference type="NCBIfam" id="TIGR00797">
    <property type="entry name" value="matE"/>
    <property type="match status" value="1"/>
</dbReference>
<evidence type="ECO:0000256" key="1">
    <source>
        <dbReference type="ARBA" id="ARBA00004141"/>
    </source>
</evidence>
<keyword evidence="8" id="KW-1185">Reference proteome</keyword>
<evidence type="ECO:0000256" key="4">
    <source>
        <dbReference type="ARBA" id="ARBA00022989"/>
    </source>
</evidence>
<reference evidence="7 8" key="1">
    <citation type="submission" date="2018-03" db="EMBL/GenBank/DDBJ databases">
        <title>The draft genome of Sphingosinicella sp. GL-C-18.</title>
        <authorList>
            <person name="Liu L."/>
            <person name="Li L."/>
            <person name="Liang L."/>
            <person name="Zhang X."/>
            <person name="Wang T."/>
        </authorList>
    </citation>
    <scope>NUCLEOTIDE SEQUENCE [LARGE SCALE GENOMIC DNA]</scope>
    <source>
        <strain evidence="7 8">GL-C-18</strain>
    </source>
</reference>